<name>A0ABP3W5W6_CLOSU</name>
<dbReference type="RefSeq" id="WP_343827765.1">
    <property type="nucleotide sequence ID" value="NZ_BAAACI010000008.1"/>
</dbReference>
<gene>
    <name evidence="1" type="ORF">GCM10008908_34370</name>
</gene>
<keyword evidence="2" id="KW-1185">Reference proteome</keyword>
<sequence length="103" mass="12174">MDLKKPLTCPKCNGENFIIKREATYLYTYKINSQNFDETTKRAKTVPFLFDNREKEISKEYIECETCGIKYPLSLDELKNEIDFTILQKAIRSDYIENLEFLG</sequence>
<evidence type="ECO:0000313" key="2">
    <source>
        <dbReference type="Proteomes" id="UP001501047"/>
    </source>
</evidence>
<reference evidence="2" key="1">
    <citation type="journal article" date="2019" name="Int. J. Syst. Evol. Microbiol.">
        <title>The Global Catalogue of Microorganisms (GCM) 10K type strain sequencing project: providing services to taxonomists for standard genome sequencing and annotation.</title>
        <authorList>
            <consortium name="The Broad Institute Genomics Platform"/>
            <consortium name="The Broad Institute Genome Sequencing Center for Infectious Disease"/>
            <person name="Wu L."/>
            <person name="Ma J."/>
        </authorList>
    </citation>
    <scope>NUCLEOTIDE SEQUENCE [LARGE SCALE GENOMIC DNA]</scope>
    <source>
        <strain evidence="2">JCM 1417</strain>
    </source>
</reference>
<protein>
    <submittedName>
        <fullName evidence="1">Uncharacterized protein</fullName>
    </submittedName>
</protein>
<accession>A0ABP3W5W6</accession>
<proteinExistence type="predicted"/>
<dbReference type="EMBL" id="BAAACI010000008">
    <property type="protein sequence ID" value="GAA0778094.1"/>
    <property type="molecule type" value="Genomic_DNA"/>
</dbReference>
<dbReference type="Proteomes" id="UP001501047">
    <property type="component" value="Unassembled WGS sequence"/>
</dbReference>
<organism evidence="1 2">
    <name type="scientific">Clostridium subterminale</name>
    <dbReference type="NCBI Taxonomy" id="1550"/>
    <lineage>
        <taxon>Bacteria</taxon>
        <taxon>Bacillati</taxon>
        <taxon>Bacillota</taxon>
        <taxon>Clostridia</taxon>
        <taxon>Eubacteriales</taxon>
        <taxon>Clostridiaceae</taxon>
        <taxon>Clostridium</taxon>
    </lineage>
</organism>
<comment type="caution">
    <text evidence="1">The sequence shown here is derived from an EMBL/GenBank/DDBJ whole genome shotgun (WGS) entry which is preliminary data.</text>
</comment>
<evidence type="ECO:0000313" key="1">
    <source>
        <dbReference type="EMBL" id="GAA0778094.1"/>
    </source>
</evidence>